<evidence type="ECO:0000313" key="1">
    <source>
        <dbReference type="EMBL" id="KAJ7999296.1"/>
    </source>
</evidence>
<dbReference type="Proteomes" id="UP001157502">
    <property type="component" value="Chromosome 17"/>
</dbReference>
<evidence type="ECO:0000313" key="2">
    <source>
        <dbReference type="Proteomes" id="UP001157502"/>
    </source>
</evidence>
<keyword evidence="2" id="KW-1185">Reference proteome</keyword>
<name>A0ACC2G6Q4_DALPE</name>
<sequence length="681" mass="77423">MAESRSLQQLKKERTTAIQRFSRLANSVMKSCEKMSAEELEEAFSKVALEADQVMETNGELETAWTEEAELEPPPKKGVVQDFKKTAEECERRLEEVEGAVRSVLWQSFGYPELSLALQAAEKECERLEGNKAGLRLEVYELMVSNLEGLVKGGKEAIRRWTRWVPNEERADFRQRMRVVEVTTPVRLVWNSSQKFRGQSLNDLLIKGPDVLNNIRAVLIRFRQGVFAALGDIRKMYNSVWLEDQEVHLHRFLWRDSEEEDIQEYAITRVNIGDKPAGCIAQVAMRETANLPMFNHLVEERRVLEQDAYVDDILTSHNDLNKLKQITANVEQILEAGGFYMKPWVCSGQIGRPGPRDLERKEPLVMVLPNQLSEENSKALGLGYDPESDKLRLMVAVNFSKRKKKMRLGENLLEGEKGAILVRRAFQEAKVKYGPSENTWDIPLSEGLREDAICLLEDYAELGRLRFIRALTPHNPSAEPCGITFSDGSERSYGAVLYLRWKLQRDVIIRLVESKARLTPLDHKGDAVKAEVCGAVYAARLKKHFQKHCRITVERWYHLVDSQKVLGAVQRESYGYQTFFANRIGEIQGSTNVQDWFWVPGPLNIADIISRGASPRELDEGSEWQLGPTFLNLPESEWPVKSAKDVAVGARENLARIQKKAFVAAITRAGGKKERALRGSA</sequence>
<comment type="caution">
    <text evidence="1">The sequence shown here is derived from an EMBL/GenBank/DDBJ whole genome shotgun (WGS) entry which is preliminary data.</text>
</comment>
<proteinExistence type="predicted"/>
<gene>
    <name evidence="1" type="ORF">DPEC_G00213950</name>
</gene>
<organism evidence="1 2">
    <name type="scientific">Dallia pectoralis</name>
    <name type="common">Alaska blackfish</name>
    <dbReference type="NCBI Taxonomy" id="75939"/>
    <lineage>
        <taxon>Eukaryota</taxon>
        <taxon>Metazoa</taxon>
        <taxon>Chordata</taxon>
        <taxon>Craniata</taxon>
        <taxon>Vertebrata</taxon>
        <taxon>Euteleostomi</taxon>
        <taxon>Actinopterygii</taxon>
        <taxon>Neopterygii</taxon>
        <taxon>Teleostei</taxon>
        <taxon>Protacanthopterygii</taxon>
        <taxon>Esociformes</taxon>
        <taxon>Umbridae</taxon>
        <taxon>Dallia</taxon>
    </lineage>
</organism>
<dbReference type="EMBL" id="CM055744">
    <property type="protein sequence ID" value="KAJ7999296.1"/>
    <property type="molecule type" value="Genomic_DNA"/>
</dbReference>
<accession>A0ACC2G6Q4</accession>
<reference evidence="1" key="1">
    <citation type="submission" date="2021-05" db="EMBL/GenBank/DDBJ databases">
        <authorList>
            <person name="Pan Q."/>
            <person name="Jouanno E."/>
            <person name="Zahm M."/>
            <person name="Klopp C."/>
            <person name="Cabau C."/>
            <person name="Louis A."/>
            <person name="Berthelot C."/>
            <person name="Parey E."/>
            <person name="Roest Crollius H."/>
            <person name="Montfort J."/>
            <person name="Robinson-Rechavi M."/>
            <person name="Bouchez O."/>
            <person name="Lampietro C."/>
            <person name="Lopez Roques C."/>
            <person name="Donnadieu C."/>
            <person name="Postlethwait J."/>
            <person name="Bobe J."/>
            <person name="Dillon D."/>
            <person name="Chandos A."/>
            <person name="von Hippel F."/>
            <person name="Guiguen Y."/>
        </authorList>
    </citation>
    <scope>NUCLEOTIDE SEQUENCE</scope>
    <source>
        <strain evidence="1">YG-Jan2019</strain>
    </source>
</reference>
<protein>
    <submittedName>
        <fullName evidence="1">Uncharacterized protein</fullName>
    </submittedName>
</protein>